<dbReference type="Gene3D" id="2.30.110.10">
    <property type="entry name" value="Electron Transport, Fmn-binding Protein, Chain A"/>
    <property type="match status" value="1"/>
</dbReference>
<accession>A0A8T4IYC3</accession>
<organism evidence="3 4">
    <name type="scientific">Streptomyces daliensis</name>
    <dbReference type="NCBI Taxonomy" id="299421"/>
    <lineage>
        <taxon>Bacteria</taxon>
        <taxon>Bacillati</taxon>
        <taxon>Actinomycetota</taxon>
        <taxon>Actinomycetes</taxon>
        <taxon>Kitasatosporales</taxon>
        <taxon>Streptomycetaceae</taxon>
        <taxon>Streptomyces</taxon>
    </lineage>
</organism>
<reference evidence="3" key="1">
    <citation type="submission" date="2021-04" db="EMBL/GenBank/DDBJ databases">
        <title>Sequencing of actinobacteria type strains.</title>
        <authorList>
            <person name="Nguyen G.-S."/>
            <person name="Wentzel A."/>
        </authorList>
    </citation>
    <scope>NUCLEOTIDE SEQUENCE</scope>
    <source>
        <strain evidence="3">DSM 42095</strain>
    </source>
</reference>
<dbReference type="InterPro" id="IPR012349">
    <property type="entry name" value="Split_barrel_FMN-bd"/>
</dbReference>
<name>A0A8T4IYC3_9ACTN</name>
<dbReference type="GO" id="GO:0006208">
    <property type="term" value="P:pyrimidine nucleobase catabolic process"/>
    <property type="evidence" value="ECO:0007669"/>
    <property type="project" value="TreeGrafter"/>
</dbReference>
<dbReference type="AlphaFoldDB" id="A0A8T4IYC3"/>
<gene>
    <name evidence="3" type="ORF">KDA82_27710</name>
</gene>
<dbReference type="SUPFAM" id="SSF50475">
    <property type="entry name" value="FMN-binding split barrel"/>
    <property type="match status" value="1"/>
</dbReference>
<dbReference type="Proteomes" id="UP000675554">
    <property type="component" value="Unassembled WGS sequence"/>
</dbReference>
<keyword evidence="4" id="KW-1185">Reference proteome</keyword>
<evidence type="ECO:0000259" key="2">
    <source>
        <dbReference type="SMART" id="SM00903"/>
    </source>
</evidence>
<dbReference type="GO" id="GO:0010181">
    <property type="term" value="F:FMN binding"/>
    <property type="evidence" value="ECO:0007669"/>
    <property type="project" value="InterPro"/>
</dbReference>
<dbReference type="SMART" id="SM00903">
    <property type="entry name" value="Flavin_Reduct"/>
    <property type="match status" value="1"/>
</dbReference>
<dbReference type="PANTHER" id="PTHR30466">
    <property type="entry name" value="FLAVIN REDUCTASE"/>
    <property type="match status" value="1"/>
</dbReference>
<dbReference type="GO" id="GO:0042602">
    <property type="term" value="F:riboflavin reductase (NADPH) activity"/>
    <property type="evidence" value="ECO:0007669"/>
    <property type="project" value="TreeGrafter"/>
</dbReference>
<evidence type="ECO:0000313" key="3">
    <source>
        <dbReference type="EMBL" id="MBR7676725.1"/>
    </source>
</evidence>
<evidence type="ECO:0000256" key="1">
    <source>
        <dbReference type="ARBA" id="ARBA00023002"/>
    </source>
</evidence>
<dbReference type="InterPro" id="IPR002563">
    <property type="entry name" value="Flavin_Rdtase-like_dom"/>
</dbReference>
<protein>
    <submittedName>
        <fullName evidence="3">Flavin reductase</fullName>
    </submittedName>
</protein>
<comment type="caution">
    <text evidence="3">The sequence shown here is derived from an EMBL/GenBank/DDBJ whole genome shotgun (WGS) entry which is preliminary data.</text>
</comment>
<evidence type="ECO:0000313" key="4">
    <source>
        <dbReference type="Proteomes" id="UP000675554"/>
    </source>
</evidence>
<proteinExistence type="predicted"/>
<feature type="domain" description="Flavin reductase like" evidence="2">
    <location>
        <begin position="24"/>
        <end position="171"/>
    </location>
</feature>
<dbReference type="EMBL" id="JAGSMN010000729">
    <property type="protein sequence ID" value="MBR7676725.1"/>
    <property type="molecule type" value="Genomic_DNA"/>
</dbReference>
<dbReference type="PANTHER" id="PTHR30466:SF1">
    <property type="entry name" value="FMN REDUCTASE (NADH) RUTF"/>
    <property type="match status" value="1"/>
</dbReference>
<dbReference type="InterPro" id="IPR050268">
    <property type="entry name" value="NADH-dep_flavin_reductase"/>
</dbReference>
<sequence length="183" mass="19250">MSLTKKRRTVTTAPAPSDSARAAMRSFVTGVSVLTCGTAEEVEGVTVSTLSVIPGEPPMVCAALRGGSRGLYALLHAQTFVANGLAADQEPLARHFAQRRRPRGLGQLPPESWTARAPEEVPRLSGAVAWLECRPETAVPAGDHELIVARVLSAVHTSGAPLVNFAGVLHCGPLIASDMERNP</sequence>
<dbReference type="Pfam" id="PF01613">
    <property type="entry name" value="Flavin_Reduct"/>
    <property type="match status" value="1"/>
</dbReference>
<keyword evidence="1" id="KW-0560">Oxidoreductase</keyword>